<name>A0A557QQS2_9RHOO</name>
<evidence type="ECO:0000259" key="1">
    <source>
        <dbReference type="Pfam" id="PF00561"/>
    </source>
</evidence>
<comment type="caution">
    <text evidence="2">The sequence shown here is derived from an EMBL/GenBank/DDBJ whole genome shotgun (WGS) entry which is preliminary data.</text>
</comment>
<accession>A0A557QQS2</accession>
<dbReference type="SUPFAM" id="SSF53474">
    <property type="entry name" value="alpha/beta-Hydrolases"/>
    <property type="match status" value="1"/>
</dbReference>
<dbReference type="Gene3D" id="3.40.50.1820">
    <property type="entry name" value="alpha/beta hydrolase"/>
    <property type="match status" value="1"/>
</dbReference>
<evidence type="ECO:0000313" key="2">
    <source>
        <dbReference type="EMBL" id="TVO55260.1"/>
    </source>
</evidence>
<reference evidence="2 3" key="1">
    <citation type="submission" date="2019-07" db="EMBL/GenBank/DDBJ databases">
        <title>The pathways for chlorine oxyanion respiration interact through the shared metabolite chlorate.</title>
        <authorList>
            <person name="Barnum T.P."/>
            <person name="Cheng Y."/>
            <person name="Hill K.A."/>
            <person name="Lucas L.N."/>
            <person name="Carlson H.K."/>
            <person name="Coates J.D."/>
        </authorList>
    </citation>
    <scope>NUCLEOTIDE SEQUENCE [LARGE SCALE GENOMIC DNA]</scope>
    <source>
        <strain evidence="2 3">SFB-3</strain>
    </source>
</reference>
<keyword evidence="3" id="KW-1185">Reference proteome</keyword>
<dbReference type="PANTHER" id="PTHR43798">
    <property type="entry name" value="MONOACYLGLYCEROL LIPASE"/>
    <property type="match status" value="1"/>
</dbReference>
<protein>
    <submittedName>
        <fullName evidence="2">Alpha/beta hydrolase</fullName>
    </submittedName>
</protein>
<dbReference type="InterPro" id="IPR029058">
    <property type="entry name" value="AB_hydrolase_fold"/>
</dbReference>
<dbReference type="GO" id="GO:0016020">
    <property type="term" value="C:membrane"/>
    <property type="evidence" value="ECO:0007669"/>
    <property type="project" value="TreeGrafter"/>
</dbReference>
<proteinExistence type="predicted"/>
<dbReference type="Pfam" id="PF00561">
    <property type="entry name" value="Abhydrolase_1"/>
    <property type="match status" value="1"/>
</dbReference>
<keyword evidence="2" id="KW-0378">Hydrolase</keyword>
<gene>
    <name evidence="2" type="ORF">FHP91_12290</name>
</gene>
<evidence type="ECO:0000313" key="3">
    <source>
        <dbReference type="Proteomes" id="UP000319502"/>
    </source>
</evidence>
<organism evidence="2 3">
    <name type="scientific">Denitromonas halophila</name>
    <dbReference type="NCBI Taxonomy" id="1629404"/>
    <lineage>
        <taxon>Bacteria</taxon>
        <taxon>Pseudomonadati</taxon>
        <taxon>Pseudomonadota</taxon>
        <taxon>Betaproteobacteria</taxon>
        <taxon>Rhodocyclales</taxon>
        <taxon>Zoogloeaceae</taxon>
        <taxon>Denitromonas</taxon>
    </lineage>
</organism>
<sequence>MKPSRFTRPTLRGLRMHCTHWGRDDAPLLIMLHGWGDAGASFQFVVDALKGDWHVVAPDWRGFGGSEWALGGYWFPDYLADLDALVSEFSPEAPVHLVGHSMGGNIACLYAGIRPRRVASVVAIDAFGLADRPSDEAPGRYEKWLNGLAVTSPWRLYDSFDALAERLRRRNPRLDAGKARFLAGVLGRTCDDGQVSLAADPAHQRVNPVLYRRAEAEACWRRAKAPVMWIEPEDETLRQELGVDAAQIANAKACFSDFREHLIPNAGHNLHHDVPEQVAQLIESFVLAAQNRSPV</sequence>
<dbReference type="InterPro" id="IPR000073">
    <property type="entry name" value="AB_hydrolase_1"/>
</dbReference>
<dbReference type="AlphaFoldDB" id="A0A557QQS2"/>
<dbReference type="EMBL" id="VMNK01000011">
    <property type="protein sequence ID" value="TVO55260.1"/>
    <property type="molecule type" value="Genomic_DNA"/>
</dbReference>
<dbReference type="RefSeq" id="WP_144309887.1">
    <property type="nucleotide sequence ID" value="NZ_VMNK01000011.1"/>
</dbReference>
<dbReference type="PRINTS" id="PR00111">
    <property type="entry name" value="ABHYDROLASE"/>
</dbReference>
<dbReference type="Proteomes" id="UP000319502">
    <property type="component" value="Unassembled WGS sequence"/>
</dbReference>
<dbReference type="PANTHER" id="PTHR43798:SF33">
    <property type="entry name" value="HYDROLASE, PUTATIVE (AFU_ORTHOLOGUE AFUA_2G14860)-RELATED"/>
    <property type="match status" value="1"/>
</dbReference>
<feature type="domain" description="AB hydrolase-1" evidence="1">
    <location>
        <begin position="27"/>
        <end position="272"/>
    </location>
</feature>
<dbReference type="GO" id="GO:0016787">
    <property type="term" value="F:hydrolase activity"/>
    <property type="evidence" value="ECO:0007669"/>
    <property type="project" value="UniProtKB-KW"/>
</dbReference>
<dbReference type="OrthoDB" id="149912at2"/>
<dbReference type="InterPro" id="IPR050266">
    <property type="entry name" value="AB_hydrolase_sf"/>
</dbReference>